<evidence type="ECO:0000313" key="4">
    <source>
        <dbReference type="Proteomes" id="UP000292003"/>
    </source>
</evidence>
<dbReference type="SMART" id="SM00267">
    <property type="entry name" value="GGDEF"/>
    <property type="match status" value="1"/>
</dbReference>
<dbReference type="GO" id="GO:0052621">
    <property type="term" value="F:diguanylate cyclase activity"/>
    <property type="evidence" value="ECO:0007669"/>
    <property type="project" value="TreeGrafter"/>
</dbReference>
<evidence type="ECO:0000313" key="3">
    <source>
        <dbReference type="EMBL" id="RZQ64640.1"/>
    </source>
</evidence>
<comment type="caution">
    <text evidence="3">The sequence shown here is derived from an EMBL/GenBank/DDBJ whole genome shotgun (WGS) entry which is preliminary data.</text>
</comment>
<dbReference type="Gene3D" id="3.30.70.270">
    <property type="match status" value="1"/>
</dbReference>
<dbReference type="Proteomes" id="UP000292003">
    <property type="component" value="Unassembled WGS sequence"/>
</dbReference>
<sequence length="424" mass="45830">MKPRRHAEVIKPRWKVWTLPPPVLTYLLIVEVTALAATALLAFVEPVHGVDLLYGAALIAGGLGFAEITRRVERLRKQFADTPHVNMSSVWTLSAALLVPPVLAAVVTVVLYTHVWLRTWRYMAGHTLYRAVFNTCVVLLSCYAAAGVAHLLPGDREASLLEPAGLLWLAAILTVYWVVNSGVVAVVIALASGERTLSRLLGTRSENGLECATLCVGALVAVLLGSLPWLAPLVFPPLYVLHRSVLVRQLEYAATVDQKTGLLNAATWKSLATKEFGRAAPHGTPVALLMIDLDHFKTVNDTYGHLVGDEALREVAGVLRREVRAYDLCGRFGGEEFVLLLTDTTADHAVAVAERIRAAVRELRLTDVGTGEEIDGLRLSISVGVAVHPDAGDDLEEVLLAADNAMFVAKDSGRDQVRTVAGRA</sequence>
<dbReference type="Pfam" id="PF00990">
    <property type="entry name" value="GGDEF"/>
    <property type="match status" value="1"/>
</dbReference>
<dbReference type="CDD" id="cd01949">
    <property type="entry name" value="GGDEF"/>
    <property type="match status" value="1"/>
</dbReference>
<feature type="transmembrane region" description="Helical" evidence="1">
    <location>
        <begin position="89"/>
        <end position="115"/>
    </location>
</feature>
<reference evidence="3 4" key="1">
    <citation type="submission" date="2019-02" db="EMBL/GenBank/DDBJ databases">
        <title>Draft genome sequence of Amycolatopsis sp. 8-3EHSu isolated from roots of Suaeda maritima.</title>
        <authorList>
            <person name="Duangmal K."/>
            <person name="Chantavorakit T."/>
        </authorList>
    </citation>
    <scope>NUCLEOTIDE SEQUENCE [LARGE SCALE GENOMIC DNA]</scope>
    <source>
        <strain evidence="3 4">8-3EHSu</strain>
    </source>
</reference>
<dbReference type="EMBL" id="SFCC01000003">
    <property type="protein sequence ID" value="RZQ64640.1"/>
    <property type="molecule type" value="Genomic_DNA"/>
</dbReference>
<dbReference type="SUPFAM" id="SSF55073">
    <property type="entry name" value="Nucleotide cyclase"/>
    <property type="match status" value="1"/>
</dbReference>
<proteinExistence type="predicted"/>
<feature type="transmembrane region" description="Helical" evidence="1">
    <location>
        <begin position="127"/>
        <end position="146"/>
    </location>
</feature>
<dbReference type="NCBIfam" id="TIGR00254">
    <property type="entry name" value="GGDEF"/>
    <property type="match status" value="1"/>
</dbReference>
<feature type="transmembrane region" description="Helical" evidence="1">
    <location>
        <begin position="166"/>
        <end position="190"/>
    </location>
</feature>
<feature type="transmembrane region" description="Helical" evidence="1">
    <location>
        <begin position="211"/>
        <end position="231"/>
    </location>
</feature>
<keyword evidence="4" id="KW-1185">Reference proteome</keyword>
<dbReference type="PANTHER" id="PTHR45138:SF9">
    <property type="entry name" value="DIGUANYLATE CYCLASE DGCM-RELATED"/>
    <property type="match status" value="1"/>
</dbReference>
<dbReference type="InterPro" id="IPR043128">
    <property type="entry name" value="Rev_trsase/Diguanyl_cyclase"/>
</dbReference>
<dbReference type="OrthoDB" id="23692at2"/>
<feature type="domain" description="GGDEF" evidence="2">
    <location>
        <begin position="284"/>
        <end position="422"/>
    </location>
</feature>
<dbReference type="AlphaFoldDB" id="A0A4Q7JA19"/>
<keyword evidence="1" id="KW-0812">Transmembrane</keyword>
<keyword evidence="1" id="KW-1133">Transmembrane helix</keyword>
<accession>A0A4Q7JA19</accession>
<evidence type="ECO:0000256" key="1">
    <source>
        <dbReference type="SAM" id="Phobius"/>
    </source>
</evidence>
<evidence type="ECO:0000259" key="2">
    <source>
        <dbReference type="PROSITE" id="PS50887"/>
    </source>
</evidence>
<keyword evidence="1" id="KW-0472">Membrane</keyword>
<gene>
    <name evidence="3" type="ORF">EWH70_07005</name>
</gene>
<dbReference type="PROSITE" id="PS50887">
    <property type="entry name" value="GGDEF"/>
    <property type="match status" value="1"/>
</dbReference>
<dbReference type="FunFam" id="3.30.70.270:FF:000001">
    <property type="entry name" value="Diguanylate cyclase domain protein"/>
    <property type="match status" value="1"/>
</dbReference>
<name>A0A4Q7JA19_9PSEU</name>
<feature type="transmembrane region" description="Helical" evidence="1">
    <location>
        <begin position="23"/>
        <end position="44"/>
    </location>
</feature>
<dbReference type="PANTHER" id="PTHR45138">
    <property type="entry name" value="REGULATORY COMPONENTS OF SENSORY TRANSDUCTION SYSTEM"/>
    <property type="match status" value="1"/>
</dbReference>
<dbReference type="InterPro" id="IPR000160">
    <property type="entry name" value="GGDEF_dom"/>
</dbReference>
<organism evidence="3 4">
    <name type="scientific">Amycolatopsis suaedae</name>
    <dbReference type="NCBI Taxonomy" id="2510978"/>
    <lineage>
        <taxon>Bacteria</taxon>
        <taxon>Bacillati</taxon>
        <taxon>Actinomycetota</taxon>
        <taxon>Actinomycetes</taxon>
        <taxon>Pseudonocardiales</taxon>
        <taxon>Pseudonocardiaceae</taxon>
        <taxon>Amycolatopsis</taxon>
    </lineage>
</organism>
<dbReference type="InterPro" id="IPR050469">
    <property type="entry name" value="Diguanylate_Cyclase"/>
</dbReference>
<dbReference type="InterPro" id="IPR029787">
    <property type="entry name" value="Nucleotide_cyclase"/>
</dbReference>
<protein>
    <submittedName>
        <fullName evidence="3">GGDEF domain-containing protein</fullName>
    </submittedName>
</protein>